<proteinExistence type="predicted"/>
<dbReference type="Proteomes" id="UP000314294">
    <property type="component" value="Unassembled WGS sequence"/>
</dbReference>
<dbReference type="AlphaFoldDB" id="A0A4Z2FTM2"/>
<evidence type="ECO:0000256" key="1">
    <source>
        <dbReference type="SAM" id="MobiDB-lite"/>
    </source>
</evidence>
<feature type="compositionally biased region" description="Low complexity" evidence="1">
    <location>
        <begin position="1"/>
        <end position="20"/>
    </location>
</feature>
<evidence type="ECO:0000313" key="2">
    <source>
        <dbReference type="EMBL" id="TNN44361.1"/>
    </source>
</evidence>
<gene>
    <name evidence="2" type="ORF">EYF80_045447</name>
</gene>
<accession>A0A4Z2FTM2</accession>
<evidence type="ECO:0000313" key="3">
    <source>
        <dbReference type="Proteomes" id="UP000314294"/>
    </source>
</evidence>
<keyword evidence="3" id="KW-1185">Reference proteome</keyword>
<feature type="region of interest" description="Disordered" evidence="1">
    <location>
        <begin position="1"/>
        <end position="21"/>
    </location>
</feature>
<name>A0A4Z2FTM2_9TELE</name>
<protein>
    <submittedName>
        <fullName evidence="2">Uncharacterized protein</fullName>
    </submittedName>
</protein>
<reference evidence="2 3" key="1">
    <citation type="submission" date="2019-03" db="EMBL/GenBank/DDBJ databases">
        <title>First draft genome of Liparis tanakae, snailfish: a comprehensive survey of snailfish specific genes.</title>
        <authorList>
            <person name="Kim W."/>
            <person name="Song I."/>
            <person name="Jeong J.-H."/>
            <person name="Kim D."/>
            <person name="Kim S."/>
            <person name="Ryu S."/>
            <person name="Song J.Y."/>
            <person name="Lee S.K."/>
        </authorList>
    </citation>
    <scope>NUCLEOTIDE SEQUENCE [LARGE SCALE GENOMIC DNA]</scope>
    <source>
        <tissue evidence="2">Muscle</tissue>
    </source>
</reference>
<comment type="caution">
    <text evidence="2">The sequence shown here is derived from an EMBL/GenBank/DDBJ whole genome shotgun (WGS) entry which is preliminary data.</text>
</comment>
<organism evidence="2 3">
    <name type="scientific">Liparis tanakae</name>
    <name type="common">Tanaka's snailfish</name>
    <dbReference type="NCBI Taxonomy" id="230148"/>
    <lineage>
        <taxon>Eukaryota</taxon>
        <taxon>Metazoa</taxon>
        <taxon>Chordata</taxon>
        <taxon>Craniata</taxon>
        <taxon>Vertebrata</taxon>
        <taxon>Euteleostomi</taxon>
        <taxon>Actinopterygii</taxon>
        <taxon>Neopterygii</taxon>
        <taxon>Teleostei</taxon>
        <taxon>Neoteleostei</taxon>
        <taxon>Acanthomorphata</taxon>
        <taxon>Eupercaria</taxon>
        <taxon>Perciformes</taxon>
        <taxon>Cottioidei</taxon>
        <taxon>Cottales</taxon>
        <taxon>Liparidae</taxon>
        <taxon>Liparis</taxon>
    </lineage>
</organism>
<sequence>MEQSSPLGLQQPPLRPRALSASQRGVLCSSVNALRGGGHTGTGQLWSRRTHGCTEEVINKHVPECRGRDLSTRQQLACSRCSSCSSCSCSIALAWRRPAFCVSVCVWLPPDSEALL</sequence>
<dbReference type="EMBL" id="SRLO01000908">
    <property type="protein sequence ID" value="TNN44361.1"/>
    <property type="molecule type" value="Genomic_DNA"/>
</dbReference>